<organism evidence="1 3">
    <name type="scientific">Clostridium coskatii</name>
    <dbReference type="NCBI Taxonomy" id="1705578"/>
    <lineage>
        <taxon>Bacteria</taxon>
        <taxon>Bacillati</taxon>
        <taxon>Bacillota</taxon>
        <taxon>Clostridia</taxon>
        <taxon>Eubacteriales</taxon>
        <taxon>Clostridiaceae</taxon>
        <taxon>Clostridium</taxon>
    </lineage>
</organism>
<evidence type="ECO:0000313" key="1">
    <source>
        <dbReference type="EMBL" id="OAA90147.1"/>
    </source>
</evidence>
<reference evidence="2 4" key="2">
    <citation type="journal article" date="2016" name="Front. Microbiol.">
        <title>Industrial Acetogenic Biocatalysts: A Comparative Metabolic and Genomic Analysis.</title>
        <authorList>
            <person name="Bengelsdorf F."/>
            <person name="Poehlein A."/>
            <person name="Sonja S."/>
            <person name="Erz C."/>
            <person name="Hummel T."/>
            <person name="Hoffmeister S."/>
            <person name="Daniel R."/>
            <person name="Durre P."/>
        </authorList>
    </citation>
    <scope>NUCLEOTIDE SEQUENCE [LARGE SCALE GENOMIC DNA]</scope>
    <source>
        <strain evidence="2 4">PTA-10522</strain>
    </source>
</reference>
<dbReference type="EMBL" id="LITQ01000031">
    <property type="protein sequence ID" value="OAA90147.1"/>
    <property type="molecule type" value="Genomic_DNA"/>
</dbReference>
<dbReference type="Proteomes" id="UP000077384">
    <property type="component" value="Unassembled WGS sequence"/>
</dbReference>
<evidence type="ECO:0000313" key="2">
    <source>
        <dbReference type="EMBL" id="OBR91075.1"/>
    </source>
</evidence>
<dbReference type="Proteomes" id="UP000093694">
    <property type="component" value="Unassembled WGS sequence"/>
</dbReference>
<proteinExistence type="predicted"/>
<protein>
    <submittedName>
        <fullName evidence="1">Uncharacterized protein</fullName>
    </submittedName>
</protein>
<sequence>MENLSKKIGNARGVLTQVMKYYGVKQIPIKKLLKNIICNQKKVYSRK</sequence>
<gene>
    <name evidence="2" type="ORF">CLCOS_36530</name>
    <name evidence="1" type="ORF">WX73_02111</name>
</gene>
<dbReference type="RefSeq" id="WP_156496391.1">
    <property type="nucleotide sequence ID" value="NZ_LITQ01000031.1"/>
</dbReference>
<name>A0A168R7E8_9CLOT</name>
<accession>A0A168R7E8</accession>
<dbReference type="PATRIC" id="fig|1705578.3.peg.2370"/>
<evidence type="ECO:0000313" key="3">
    <source>
        <dbReference type="Proteomes" id="UP000077384"/>
    </source>
</evidence>
<comment type="caution">
    <text evidence="1">The sequence shown here is derived from an EMBL/GenBank/DDBJ whole genome shotgun (WGS) entry which is preliminary data.</text>
</comment>
<evidence type="ECO:0000313" key="4">
    <source>
        <dbReference type="Proteomes" id="UP000093694"/>
    </source>
</evidence>
<dbReference type="AlphaFoldDB" id="A0A168R7E8"/>
<keyword evidence="4" id="KW-1185">Reference proteome</keyword>
<reference evidence="1 3" key="1">
    <citation type="journal article" date="2015" name="Biotechnol. Bioeng.">
        <title>Genome sequence and phenotypic characterization of Caulobacter segnis.</title>
        <authorList>
            <person name="Patel S."/>
            <person name="Fletcher B."/>
            <person name="Scott D.C."/>
            <person name="Ely B."/>
        </authorList>
    </citation>
    <scope>NUCLEOTIDE SEQUENCE [LARGE SCALE GENOMIC DNA]</scope>
    <source>
        <strain evidence="1 3">PS02</strain>
    </source>
</reference>
<dbReference type="EMBL" id="LROR01000082">
    <property type="protein sequence ID" value="OBR91075.1"/>
    <property type="molecule type" value="Genomic_DNA"/>
</dbReference>